<evidence type="ECO:0000256" key="2">
    <source>
        <dbReference type="ARBA" id="ARBA00023253"/>
    </source>
</evidence>
<dbReference type="EMBL" id="NBII01000002">
    <property type="protein sequence ID" value="PAV22736.1"/>
    <property type="molecule type" value="Genomic_DNA"/>
</dbReference>
<keyword evidence="2" id="KW-0294">Fucose metabolism</keyword>
<accession>A0A286UT07</accession>
<keyword evidence="3" id="KW-0119">Carbohydrate metabolism</keyword>
<keyword evidence="7" id="KW-1185">Reference proteome</keyword>
<dbReference type="Pfam" id="PF10250">
    <property type="entry name" value="O-FucT"/>
    <property type="match status" value="1"/>
</dbReference>
<dbReference type="Proteomes" id="UP000217199">
    <property type="component" value="Unassembled WGS sequence"/>
</dbReference>
<reference evidence="6 7" key="1">
    <citation type="journal article" date="2017" name="Mol. Ecol.">
        <title>Comparative and population genomic landscape of Phellinus noxius: A hypervariable fungus causing root rot in trees.</title>
        <authorList>
            <person name="Chung C.L."/>
            <person name="Lee T.J."/>
            <person name="Akiba M."/>
            <person name="Lee H.H."/>
            <person name="Kuo T.H."/>
            <person name="Liu D."/>
            <person name="Ke H.M."/>
            <person name="Yokoi T."/>
            <person name="Roa M.B."/>
            <person name="Lu M.J."/>
            <person name="Chang Y.Y."/>
            <person name="Ann P.J."/>
            <person name="Tsai J.N."/>
            <person name="Chen C.Y."/>
            <person name="Tzean S.S."/>
            <person name="Ota Y."/>
            <person name="Hattori T."/>
            <person name="Sahashi N."/>
            <person name="Liou R.F."/>
            <person name="Kikuchi T."/>
            <person name="Tsai I.J."/>
        </authorList>
    </citation>
    <scope>NUCLEOTIDE SEQUENCE [LARGE SCALE GENOMIC DNA]</scope>
    <source>
        <strain evidence="6 7">FFPRI411160</strain>
    </source>
</reference>
<keyword evidence="5" id="KW-1133">Transmembrane helix</keyword>
<dbReference type="GO" id="GO:0016740">
    <property type="term" value="F:transferase activity"/>
    <property type="evidence" value="ECO:0007669"/>
    <property type="project" value="UniProtKB-KW"/>
</dbReference>
<feature type="transmembrane region" description="Helical" evidence="5">
    <location>
        <begin position="97"/>
        <end position="116"/>
    </location>
</feature>
<dbReference type="OrthoDB" id="423313at2759"/>
<feature type="compositionally biased region" description="Acidic residues" evidence="4">
    <location>
        <begin position="43"/>
        <end position="52"/>
    </location>
</feature>
<name>A0A286UT07_9AGAM</name>
<feature type="compositionally biased region" description="Low complexity" evidence="4">
    <location>
        <begin position="53"/>
        <end position="62"/>
    </location>
</feature>
<feature type="compositionally biased region" description="Low complexity" evidence="4">
    <location>
        <begin position="22"/>
        <end position="32"/>
    </location>
</feature>
<comment type="caution">
    <text evidence="6">The sequence shown here is derived from an EMBL/GenBank/DDBJ whole genome shotgun (WGS) entry which is preliminary data.</text>
</comment>
<dbReference type="InParanoid" id="A0A286UT07"/>
<evidence type="ECO:0000256" key="5">
    <source>
        <dbReference type="SAM" id="Phobius"/>
    </source>
</evidence>
<sequence>MMSPSSASSSSSSLAAAAAAVPLLSPRNSSSSRSDHERRFTDADDDDAESLDLEALSPGTLGSPPPPYNSQNEKSSSRHNRKQPTVILNNLTRRPRLIALVGVILSLIAFTTFAVVHVSSPLETKADVVPSGSVDNAKSTLDSVMPDTEAESGSSPFPKEVLGAPTDSFRDNLRTDMKYITSWINAGWTNDVMTYFNLLYLAKISGRIAVIPPFAPSHVGSEAGFVPFGDVFDVPRLARNMGIPVIEWRDVKNENSTVSDEIGCWSPWATASNEHSPRGNTIEPHLALDVSYTPVPDSAILFPQYSNDPHTRFWSLASITFPTGRAAANLPAQARFPSRQSGQTQLPDEQMACFDFLYYVGEVQNFEFNYEWSPAWRFAGTHAHWTSRMVSLAEEALRSVFGINEEEEIPRFISIHVRHGDFRQYCNSVFGNEEEGCFAPLSAYSTRVDEIKADLWERHGIEVERVVVMSDEQDPEWWAGVTELGWNTVNHGTLQTEEKYGRWYPVLLDAVIQSMGAGFVGTDKSTMSLIAQKRVEDWNEGTTREVRWGRDDADQHRKRDLDEIAHELYF</sequence>
<dbReference type="STRING" id="2282107.A0A286UT07"/>
<evidence type="ECO:0000256" key="4">
    <source>
        <dbReference type="SAM" id="MobiDB-lite"/>
    </source>
</evidence>
<dbReference type="CDD" id="cd11296">
    <property type="entry name" value="O-FucT_like"/>
    <property type="match status" value="1"/>
</dbReference>
<dbReference type="InterPro" id="IPR019378">
    <property type="entry name" value="GDP-Fuc_O-FucTrfase"/>
</dbReference>
<proteinExistence type="predicted"/>
<evidence type="ECO:0000313" key="6">
    <source>
        <dbReference type="EMBL" id="PAV22736.1"/>
    </source>
</evidence>
<gene>
    <name evidence="6" type="ORF">PNOK_0269300</name>
</gene>
<evidence type="ECO:0000313" key="7">
    <source>
        <dbReference type="Proteomes" id="UP000217199"/>
    </source>
</evidence>
<dbReference type="AlphaFoldDB" id="A0A286UT07"/>
<organism evidence="6 7">
    <name type="scientific">Pyrrhoderma noxium</name>
    <dbReference type="NCBI Taxonomy" id="2282107"/>
    <lineage>
        <taxon>Eukaryota</taxon>
        <taxon>Fungi</taxon>
        <taxon>Dikarya</taxon>
        <taxon>Basidiomycota</taxon>
        <taxon>Agaricomycotina</taxon>
        <taxon>Agaricomycetes</taxon>
        <taxon>Hymenochaetales</taxon>
        <taxon>Hymenochaetaceae</taxon>
        <taxon>Pyrrhoderma</taxon>
    </lineage>
</organism>
<feature type="compositionally biased region" description="Basic and acidic residues" evidence="4">
    <location>
        <begin position="33"/>
        <end position="42"/>
    </location>
</feature>
<keyword evidence="5" id="KW-0812">Transmembrane</keyword>
<dbReference type="GO" id="GO:0006004">
    <property type="term" value="P:fucose metabolic process"/>
    <property type="evidence" value="ECO:0007669"/>
    <property type="project" value="UniProtKB-KW"/>
</dbReference>
<keyword evidence="5" id="KW-0472">Membrane</keyword>
<protein>
    <submittedName>
        <fullName evidence="6">Uncharacterized protein</fullName>
    </submittedName>
</protein>
<keyword evidence="1" id="KW-0808">Transferase</keyword>
<dbReference type="Gene3D" id="3.40.50.11350">
    <property type="match status" value="1"/>
</dbReference>
<evidence type="ECO:0000256" key="1">
    <source>
        <dbReference type="ARBA" id="ARBA00022679"/>
    </source>
</evidence>
<evidence type="ECO:0000256" key="3">
    <source>
        <dbReference type="ARBA" id="ARBA00023277"/>
    </source>
</evidence>
<feature type="region of interest" description="Disordered" evidence="4">
    <location>
        <begin position="22"/>
        <end position="87"/>
    </location>
</feature>